<evidence type="ECO:0000256" key="1">
    <source>
        <dbReference type="SAM" id="SignalP"/>
    </source>
</evidence>
<name>A0ABW7DKI5_9FIRM</name>
<dbReference type="PROSITE" id="PS51257">
    <property type="entry name" value="PROKAR_LIPOPROTEIN"/>
    <property type="match status" value="1"/>
</dbReference>
<dbReference type="EMBL" id="JBIEKR010000001">
    <property type="protein sequence ID" value="MFG6271605.1"/>
    <property type="molecule type" value="Genomic_DNA"/>
</dbReference>
<reference evidence="2 3" key="1">
    <citation type="submission" date="2024-10" db="EMBL/GenBank/DDBJ databases">
        <authorList>
            <person name="Sang B.-I."/>
            <person name="Prabhaharan D."/>
        </authorList>
    </citation>
    <scope>NUCLEOTIDE SEQUENCE [LARGE SCALE GENOMIC DNA]</scope>
    <source>
        <strain evidence="2 3">MH</strain>
    </source>
</reference>
<proteinExistence type="predicted"/>
<evidence type="ECO:0008006" key="4">
    <source>
        <dbReference type="Google" id="ProtNLM"/>
    </source>
</evidence>
<gene>
    <name evidence="2" type="ORF">ACGTZG_00195</name>
</gene>
<keyword evidence="1" id="KW-0732">Signal</keyword>
<sequence length="126" mass="14518">MIKRLIIILTILVGCVFSNVSAYSQEDDPNTNWYYLFSDKTANMYLDNSHVVKSDTYAIVWTKTETSDGDCYLMQWYVTKSGQISWIYGRGHRANGSQIYMFSSPQVQNASVSSSAHFQQIYDLIW</sequence>
<protein>
    <recommendedName>
        <fullName evidence="4">Bacteriocin</fullName>
    </recommendedName>
</protein>
<dbReference type="RefSeq" id="WP_113855879.1">
    <property type="nucleotide sequence ID" value="NZ_CP011940.1"/>
</dbReference>
<evidence type="ECO:0000313" key="2">
    <source>
        <dbReference type="EMBL" id="MFG6271605.1"/>
    </source>
</evidence>
<dbReference type="Proteomes" id="UP001605989">
    <property type="component" value="Unassembled WGS sequence"/>
</dbReference>
<keyword evidence="3" id="KW-1185">Reference proteome</keyword>
<comment type="caution">
    <text evidence="2">The sequence shown here is derived from an EMBL/GenBank/DDBJ whole genome shotgun (WGS) entry which is preliminary data.</text>
</comment>
<feature type="signal peptide" evidence="1">
    <location>
        <begin position="1"/>
        <end position="22"/>
    </location>
</feature>
<organism evidence="2 3">
    <name type="scientific">Megasphaera hexanoica</name>
    <dbReference type="NCBI Taxonomy" id="1675036"/>
    <lineage>
        <taxon>Bacteria</taxon>
        <taxon>Bacillati</taxon>
        <taxon>Bacillota</taxon>
        <taxon>Negativicutes</taxon>
        <taxon>Veillonellales</taxon>
        <taxon>Veillonellaceae</taxon>
        <taxon>Megasphaera</taxon>
    </lineage>
</organism>
<feature type="chain" id="PRO_5046755727" description="Bacteriocin" evidence="1">
    <location>
        <begin position="23"/>
        <end position="126"/>
    </location>
</feature>
<evidence type="ECO:0000313" key="3">
    <source>
        <dbReference type="Proteomes" id="UP001605989"/>
    </source>
</evidence>
<accession>A0ABW7DKI5</accession>